<evidence type="ECO:0000313" key="3">
    <source>
        <dbReference type="EMBL" id="PKB19512.1"/>
    </source>
</evidence>
<feature type="region of interest" description="Disordered" evidence="1">
    <location>
        <begin position="195"/>
        <end position="217"/>
    </location>
</feature>
<accession>A0A2N0HKQ1</accession>
<dbReference type="Proteomes" id="UP000232587">
    <property type="component" value="Unassembled WGS sequence"/>
</dbReference>
<dbReference type="EMBL" id="PHUF01000003">
    <property type="protein sequence ID" value="PKB19512.1"/>
    <property type="molecule type" value="Genomic_DNA"/>
</dbReference>
<dbReference type="OrthoDB" id="9802674at2"/>
<keyword evidence="4" id="KW-1185">Reference proteome</keyword>
<dbReference type="InterPro" id="IPR019027">
    <property type="entry name" value="Pilus_biogenesis_CpaD-related"/>
</dbReference>
<dbReference type="PROSITE" id="PS51257">
    <property type="entry name" value="PROKAR_LIPOPROTEIN"/>
    <property type="match status" value="1"/>
</dbReference>
<evidence type="ECO:0000256" key="2">
    <source>
        <dbReference type="SAM" id="SignalP"/>
    </source>
</evidence>
<dbReference type="AlphaFoldDB" id="A0A2N0HKQ1"/>
<reference evidence="3 4" key="1">
    <citation type="submission" date="2017-11" db="EMBL/GenBank/DDBJ databases">
        <title>Genomic Encyclopedia of Type Strains, Phase III (KMG-III): the genomes of soil and plant-associated and newly described type strains.</title>
        <authorList>
            <person name="Whitman W."/>
        </authorList>
    </citation>
    <scope>NUCLEOTIDE SEQUENCE [LARGE SCALE GENOMIC DNA]</scope>
    <source>
        <strain evidence="3 4">CGMCC 1.12274</strain>
    </source>
</reference>
<organism evidence="3 4">
    <name type="scientific">Novosphingobium kunmingense</name>
    <dbReference type="NCBI Taxonomy" id="1211806"/>
    <lineage>
        <taxon>Bacteria</taxon>
        <taxon>Pseudomonadati</taxon>
        <taxon>Pseudomonadota</taxon>
        <taxon>Alphaproteobacteria</taxon>
        <taxon>Sphingomonadales</taxon>
        <taxon>Sphingomonadaceae</taxon>
        <taxon>Novosphingobium</taxon>
    </lineage>
</organism>
<sequence length="217" mass="22271">MGNRNKRTALTAAITLSLGLALSGCGGFTGGNTSLESVHQPVVERTNYTLDVTSGPGGLSLPEQRRLAGWFEAMDLRYGDKISLDDPLGSAATLAAVESVAGRYGMLVSGEAPVTPGAVNAGTVRVVVTRTTASVPGCPDWSRKTDVSLNNATSTNYGCATNSNFASMVADPEHLLKGAAGSGQTVVMSSTKAIDSYREAKPTGEGGLKAESTKDGK</sequence>
<proteinExistence type="predicted"/>
<evidence type="ECO:0000313" key="4">
    <source>
        <dbReference type="Proteomes" id="UP000232587"/>
    </source>
</evidence>
<protein>
    <submittedName>
        <fullName evidence="3">Pilus assembly protein CpaD</fullName>
    </submittedName>
</protein>
<feature type="signal peptide" evidence="2">
    <location>
        <begin position="1"/>
        <end position="23"/>
    </location>
</feature>
<gene>
    <name evidence="3" type="ORF">B0I00_1748</name>
</gene>
<name>A0A2N0HKQ1_9SPHN</name>
<keyword evidence="2" id="KW-0732">Signal</keyword>
<dbReference type="Pfam" id="PF09476">
    <property type="entry name" value="Pilus_CpaD"/>
    <property type="match status" value="1"/>
</dbReference>
<dbReference type="RefSeq" id="WP_100866970.1">
    <property type="nucleotide sequence ID" value="NZ_PHUF01000003.1"/>
</dbReference>
<feature type="chain" id="PRO_5014786997" evidence="2">
    <location>
        <begin position="24"/>
        <end position="217"/>
    </location>
</feature>
<comment type="caution">
    <text evidence="3">The sequence shown here is derived from an EMBL/GenBank/DDBJ whole genome shotgun (WGS) entry which is preliminary data.</text>
</comment>
<evidence type="ECO:0000256" key="1">
    <source>
        <dbReference type="SAM" id="MobiDB-lite"/>
    </source>
</evidence>